<reference evidence="1 2" key="1">
    <citation type="journal article" date="2024" name="G3 (Bethesda)">
        <title>Genome assembly of Hibiscus sabdariffa L. provides insights into metabolisms of medicinal natural products.</title>
        <authorList>
            <person name="Kim T."/>
        </authorList>
    </citation>
    <scope>NUCLEOTIDE SEQUENCE [LARGE SCALE GENOMIC DNA]</scope>
    <source>
        <strain evidence="1">TK-2024</strain>
        <tissue evidence="1">Old leaves</tissue>
    </source>
</reference>
<comment type="caution">
    <text evidence="1">The sequence shown here is derived from an EMBL/GenBank/DDBJ whole genome shotgun (WGS) entry which is preliminary data.</text>
</comment>
<evidence type="ECO:0000313" key="2">
    <source>
        <dbReference type="Proteomes" id="UP001396334"/>
    </source>
</evidence>
<dbReference type="Proteomes" id="UP001396334">
    <property type="component" value="Unassembled WGS sequence"/>
</dbReference>
<accession>A0ABR2TCC3</accession>
<protein>
    <submittedName>
        <fullName evidence="1">Uncharacterized protein</fullName>
    </submittedName>
</protein>
<sequence>MATVVGVEGSDMLAGGEFEKANGAINESASEVGMGQGEATACQPIRYVNVGGIKVEGVVIGSPNAKISSRPMTVNVLVSPRGVHEVGMAPYDRR</sequence>
<gene>
    <name evidence="1" type="ORF">V6N11_077192</name>
</gene>
<organism evidence="1 2">
    <name type="scientific">Hibiscus sabdariffa</name>
    <name type="common">roselle</name>
    <dbReference type="NCBI Taxonomy" id="183260"/>
    <lineage>
        <taxon>Eukaryota</taxon>
        <taxon>Viridiplantae</taxon>
        <taxon>Streptophyta</taxon>
        <taxon>Embryophyta</taxon>
        <taxon>Tracheophyta</taxon>
        <taxon>Spermatophyta</taxon>
        <taxon>Magnoliopsida</taxon>
        <taxon>eudicotyledons</taxon>
        <taxon>Gunneridae</taxon>
        <taxon>Pentapetalae</taxon>
        <taxon>rosids</taxon>
        <taxon>malvids</taxon>
        <taxon>Malvales</taxon>
        <taxon>Malvaceae</taxon>
        <taxon>Malvoideae</taxon>
        <taxon>Hibiscus</taxon>
    </lineage>
</organism>
<evidence type="ECO:0000313" key="1">
    <source>
        <dbReference type="EMBL" id="KAK9035143.1"/>
    </source>
</evidence>
<proteinExistence type="predicted"/>
<dbReference type="EMBL" id="JBBPBN010000006">
    <property type="protein sequence ID" value="KAK9035143.1"/>
    <property type="molecule type" value="Genomic_DNA"/>
</dbReference>
<name>A0ABR2TCC3_9ROSI</name>
<keyword evidence="2" id="KW-1185">Reference proteome</keyword>